<dbReference type="AlphaFoldDB" id="I4VWS3"/>
<protein>
    <recommendedName>
        <fullName evidence="3">PhoP regulatory network protein YrbL</fullName>
    </recommendedName>
</protein>
<proteinExistence type="predicted"/>
<comment type="caution">
    <text evidence="1">The sequence shown here is derived from an EMBL/GenBank/DDBJ whole genome shotgun (WGS) entry which is preliminary data.</text>
</comment>
<reference evidence="1 2" key="1">
    <citation type="journal article" date="2012" name="J. Bacteriol.">
        <title>Genome sequences for six rhodanobacter strains, isolated from soils and the terrestrial subsurface, with variable denitrification capabilities.</title>
        <authorList>
            <person name="Kostka J.E."/>
            <person name="Green S.J."/>
            <person name="Rishishwar L."/>
            <person name="Prakash O."/>
            <person name="Katz L.S."/>
            <person name="Marino-Ramirez L."/>
            <person name="Jordan I.K."/>
            <person name="Munk C."/>
            <person name="Ivanova N."/>
            <person name="Mikhailova N."/>
            <person name="Watson D.B."/>
            <person name="Brown S.D."/>
            <person name="Palumbo A.V."/>
            <person name="Brooks S.C."/>
        </authorList>
    </citation>
    <scope>NUCLEOTIDE SEQUENCE [LARGE SCALE GENOMIC DNA]</scope>
    <source>
        <strain evidence="2">Jip2T</strain>
    </source>
</reference>
<evidence type="ECO:0000313" key="1">
    <source>
        <dbReference type="EMBL" id="EIL91664.1"/>
    </source>
</evidence>
<dbReference type="Proteomes" id="UP000004210">
    <property type="component" value="Unassembled WGS sequence"/>
</dbReference>
<dbReference type="eggNOG" id="COG0515">
    <property type="taxonomic scope" value="Bacteria"/>
</dbReference>
<sequence length="202" mass="22257">MPRMLQLSQATPIATGKHRQVYQHPEQPGQLVKVIRTDLIENAAATARWPRTGPYRGYVREFKEYLASRHADPGPTPLAAVIGLADTDLGVGLVVEKILGADGALAPTLATWLGRDGFTAAMRQALDDLLAALLRHNVIATDLHAFNMVYGSNDGTAPRLMMIDGFGEKNIIPHRSMSRRHNATVNRRKFERLVRRCQAGVT</sequence>
<evidence type="ECO:0000313" key="2">
    <source>
        <dbReference type="Proteomes" id="UP000004210"/>
    </source>
</evidence>
<dbReference type="EMBL" id="AJXU01000017">
    <property type="protein sequence ID" value="EIL91664.1"/>
    <property type="molecule type" value="Genomic_DNA"/>
</dbReference>
<dbReference type="STRING" id="1163408.UU9_03632"/>
<organism evidence="1 2">
    <name type="scientific">Rhodanobacter fulvus Jip2</name>
    <dbReference type="NCBI Taxonomy" id="1163408"/>
    <lineage>
        <taxon>Bacteria</taxon>
        <taxon>Pseudomonadati</taxon>
        <taxon>Pseudomonadota</taxon>
        <taxon>Gammaproteobacteria</taxon>
        <taxon>Lysobacterales</taxon>
        <taxon>Rhodanobacteraceae</taxon>
        <taxon>Rhodanobacter</taxon>
    </lineage>
</organism>
<name>I4VWS3_9GAMM</name>
<keyword evidence="2" id="KW-1185">Reference proteome</keyword>
<accession>I4VWS3</accession>
<evidence type="ECO:0008006" key="3">
    <source>
        <dbReference type="Google" id="ProtNLM"/>
    </source>
</evidence>
<gene>
    <name evidence="1" type="ORF">UU9_03632</name>
</gene>
<dbReference type="PATRIC" id="fig|1163408.3.peg.744"/>
<dbReference type="Pfam" id="PF10707">
    <property type="entry name" value="YrbL-PhoP_reg"/>
    <property type="match status" value="1"/>
</dbReference>
<dbReference type="InterPro" id="IPR019647">
    <property type="entry name" value="PhoP_reg_network_YrbL"/>
</dbReference>